<feature type="transmembrane region" description="Helical" evidence="2">
    <location>
        <begin position="165"/>
        <end position="187"/>
    </location>
</feature>
<organism evidence="3 4">
    <name type="scientific">Nocardioides soli</name>
    <dbReference type="NCBI Taxonomy" id="1036020"/>
    <lineage>
        <taxon>Bacteria</taxon>
        <taxon>Bacillati</taxon>
        <taxon>Actinomycetota</taxon>
        <taxon>Actinomycetes</taxon>
        <taxon>Propionibacteriales</taxon>
        <taxon>Nocardioidaceae</taxon>
        <taxon>Nocardioides</taxon>
    </lineage>
</organism>
<dbReference type="EMBL" id="JACHWR010000001">
    <property type="protein sequence ID" value="MBB3041806.1"/>
    <property type="molecule type" value="Genomic_DNA"/>
</dbReference>
<keyword evidence="2" id="KW-1133">Transmembrane helix</keyword>
<comment type="caution">
    <text evidence="3">The sequence shown here is derived from an EMBL/GenBank/DDBJ whole genome shotgun (WGS) entry which is preliminary data.</text>
</comment>
<keyword evidence="2" id="KW-0812">Transmembrane</keyword>
<feature type="compositionally biased region" description="Acidic residues" evidence="1">
    <location>
        <begin position="14"/>
        <end position="23"/>
    </location>
</feature>
<sequence>MSETLTGRHVLSGDEPEQPEAAADIDDQPTEALAPPLAIPVPTNAPPEQVTCPECGTVAMVALTRRESTDFCATCDFPLFWTPSKVMLDTGDTAGESLRRLPGTSGRATVGSATCPHCAEGNLITAEICIRCGGLMNPPAPVPVVAAPPPPPPPPAPEPKAKTPLWVWIVGGVTLLLLVALVVYFFVTN</sequence>
<evidence type="ECO:0000256" key="2">
    <source>
        <dbReference type="SAM" id="Phobius"/>
    </source>
</evidence>
<dbReference type="RefSeq" id="WP_183591669.1">
    <property type="nucleotide sequence ID" value="NZ_JACHWR010000001.1"/>
</dbReference>
<proteinExistence type="predicted"/>
<name>A0A7W4Z1E5_9ACTN</name>
<protein>
    <submittedName>
        <fullName evidence="3">rRNA maturation protein Nop10</fullName>
    </submittedName>
</protein>
<reference evidence="3 4" key="1">
    <citation type="submission" date="2020-08" db="EMBL/GenBank/DDBJ databases">
        <title>Sequencing the genomes of 1000 actinobacteria strains.</title>
        <authorList>
            <person name="Klenk H.-P."/>
        </authorList>
    </citation>
    <scope>NUCLEOTIDE SEQUENCE [LARGE SCALE GENOMIC DNA]</scope>
    <source>
        <strain evidence="3 4">DSM 105498</strain>
    </source>
</reference>
<dbReference type="AlphaFoldDB" id="A0A7W4Z1E5"/>
<keyword evidence="2" id="KW-0472">Membrane</keyword>
<accession>A0A7W4Z1E5</accession>
<keyword evidence="4" id="KW-1185">Reference proteome</keyword>
<feature type="region of interest" description="Disordered" evidence="1">
    <location>
        <begin position="1"/>
        <end position="23"/>
    </location>
</feature>
<gene>
    <name evidence="3" type="ORF">FHU40_001607</name>
</gene>
<dbReference type="Proteomes" id="UP000589626">
    <property type="component" value="Unassembled WGS sequence"/>
</dbReference>
<evidence type="ECO:0000256" key="1">
    <source>
        <dbReference type="SAM" id="MobiDB-lite"/>
    </source>
</evidence>
<evidence type="ECO:0000313" key="3">
    <source>
        <dbReference type="EMBL" id="MBB3041806.1"/>
    </source>
</evidence>
<evidence type="ECO:0000313" key="4">
    <source>
        <dbReference type="Proteomes" id="UP000589626"/>
    </source>
</evidence>